<dbReference type="AlphaFoldDB" id="M8BM10"/>
<accession>M8BM10</accession>
<reference evidence="1" key="1">
    <citation type="submission" date="2015-06" db="UniProtKB">
        <authorList>
            <consortium name="EnsemblPlants"/>
        </authorList>
    </citation>
    <scope>IDENTIFICATION</scope>
</reference>
<proteinExistence type="predicted"/>
<evidence type="ECO:0000313" key="1">
    <source>
        <dbReference type="EnsemblPlants" id="EMT26035"/>
    </source>
</evidence>
<sequence>MQPPWMNYKIEDNRVKIGRLARGRRQSWRRNHVGHLAFLPGSQYPEVMFEPRLFQMEDSGQQYLHMIPPYSFTTPVYEFATPSNAALSLAAFFGSPHINCYPVGAENETFMLTGRSTRLSEQKMKQKLWAHNCESMVDLQLGYYN</sequence>
<name>M8BM10_AEGTA</name>
<organism evidence="1">
    <name type="scientific">Aegilops tauschii</name>
    <name type="common">Tausch's goatgrass</name>
    <name type="synonym">Aegilops squarrosa</name>
    <dbReference type="NCBI Taxonomy" id="37682"/>
    <lineage>
        <taxon>Eukaryota</taxon>
        <taxon>Viridiplantae</taxon>
        <taxon>Streptophyta</taxon>
        <taxon>Embryophyta</taxon>
        <taxon>Tracheophyta</taxon>
        <taxon>Spermatophyta</taxon>
        <taxon>Magnoliopsida</taxon>
        <taxon>Liliopsida</taxon>
        <taxon>Poales</taxon>
        <taxon>Poaceae</taxon>
        <taxon>BOP clade</taxon>
        <taxon>Pooideae</taxon>
        <taxon>Triticodae</taxon>
        <taxon>Triticeae</taxon>
        <taxon>Triticinae</taxon>
        <taxon>Aegilops</taxon>
    </lineage>
</organism>
<dbReference type="EnsemblPlants" id="EMT26035">
    <property type="protein sequence ID" value="EMT26035"/>
    <property type="gene ID" value="F775_24761"/>
</dbReference>
<protein>
    <submittedName>
        <fullName evidence="1">Uncharacterized protein</fullName>
    </submittedName>
</protein>